<feature type="region of interest" description="Disordered" evidence="1">
    <location>
        <begin position="496"/>
        <end position="520"/>
    </location>
</feature>
<organism evidence="2 3">
    <name type="scientific">Muricoccus roseus</name>
    <dbReference type="NCBI Taxonomy" id="198092"/>
    <lineage>
        <taxon>Bacteria</taxon>
        <taxon>Pseudomonadati</taxon>
        <taxon>Pseudomonadota</taxon>
        <taxon>Alphaproteobacteria</taxon>
        <taxon>Acetobacterales</taxon>
        <taxon>Roseomonadaceae</taxon>
        <taxon>Muricoccus</taxon>
    </lineage>
</organism>
<reference evidence="2 3" key="1">
    <citation type="submission" date="2016-11" db="EMBL/GenBank/DDBJ databases">
        <authorList>
            <person name="Jaros S."/>
            <person name="Januszkiewicz K."/>
            <person name="Wedrychowicz H."/>
        </authorList>
    </citation>
    <scope>NUCLEOTIDE SEQUENCE [LARGE SCALE GENOMIC DNA]</scope>
    <source>
        <strain evidence="2 3">DSM 14916</strain>
    </source>
</reference>
<accession>A0A1M6RRB7</accession>
<dbReference type="Proteomes" id="UP000184387">
    <property type="component" value="Unassembled WGS sequence"/>
</dbReference>
<evidence type="ECO:0000313" key="3">
    <source>
        <dbReference type="Proteomes" id="UP000184387"/>
    </source>
</evidence>
<dbReference type="RefSeq" id="WP_073139842.1">
    <property type="nucleotide sequence ID" value="NZ_FQZF01000045.1"/>
</dbReference>
<dbReference type="EMBL" id="FQZF01000045">
    <property type="protein sequence ID" value="SHK34888.1"/>
    <property type="molecule type" value="Genomic_DNA"/>
</dbReference>
<gene>
    <name evidence="2" type="ORF">SAMN02745194_04747</name>
</gene>
<keyword evidence="3" id="KW-1185">Reference proteome</keyword>
<name>A0A1M6RRB7_9PROT</name>
<proteinExistence type="predicted"/>
<evidence type="ECO:0000313" key="2">
    <source>
        <dbReference type="EMBL" id="SHK34888.1"/>
    </source>
</evidence>
<dbReference type="AlphaFoldDB" id="A0A1M6RRB7"/>
<evidence type="ECO:0000256" key="1">
    <source>
        <dbReference type="SAM" id="MobiDB-lite"/>
    </source>
</evidence>
<protein>
    <submittedName>
        <fullName evidence="2">Uncharacterized protein</fullName>
    </submittedName>
</protein>
<dbReference type="OrthoDB" id="7240240at2"/>
<sequence length="1023" mass="111970">MPEATDAGTLTVHDLAALCGLDVRHFERPGPGRDPGFGSHALATTCEVVEVFSPAGPGQGPHARDKGLLDRCRLAYRRETWVPRYRALNDAFLAHEKERWIASPLRDSEMRVLGSMVVAHLQVTACLEGGRLVLLLGIGSAPVGLYYPAESLLLYLTALRLNPLALLRLVLDQLTRRPLAWAAWLHRAMKGELQRVFVVGDNRPGHFMRQTLAYLDAEETKLLAFGRAGGLLVRVPDWCAMDPCAVFPSLASVEGLVIPSPGLTDALLAHGYDAHRVYRFTIYPDSSWLRRRLAPLIDAAGQGVAGRRFRVMISLDAERERVINAVEVFRFVLRKLGEACDADGSALEVVWDGWTVSGAPSARDQEVIGRIEALMAAITAELPVTLAAQHRIFGRSALEKVPVLAACDLAITTQGTGAMVASWLLQRPTIVYHVPGAVSNRDYLDEGTAVDMDPRAVGLPPPGSAEAGNHQRFNLAPWGMEEALRRAVGGRLAIRPEARHPDAPPSTPEKRASPEETLRKRRDQAIRDAAQELAALLGLDMRHFRFPGRETDPAFGSAALTTAYEIVDVLGPMGAGDGPHGADAVLHERIRTHYRHTTWLARYRTLNAAFLAHEGRGGIHSPFSGEEAMVLGSIPLAQYQVTPCLDGERLILLVGIGYMPVGLVYPAENLFLVLTDYRLNMRQVLGSVLAHLLHRPLPWREWLRRAMTSGLRRAYVIGDNRPSHFIRESLAYLNAEEDSLVAFGRKGGLLVQVTDWCAMDPFAVLPALAPLDRLAVRSEAVTETLLLAGYDAHRVYRTIIYPNSDWLRRQLASRIESAAGAGVGRRFRVAISLDAERERLVNAVEVFRFVLRKLGEACTVDGSVLEVVWDGWTVSGEPSARDREVIGRIKAMVAAITRDLPVTLTAQKRVFGRTALAKLPELATCDLVITTQGTGGVVASWLLRRPTIVYHVAGAASNMADLDPATVIPVDQRAVGELPPGDPRAGGHQRFTLAPWGMEEALCRAVGGRLAIRRECEGPEPRA</sequence>